<gene>
    <name evidence="2" type="ordered locus">BP1026B_II2536</name>
</gene>
<dbReference type="EMBL" id="CP002834">
    <property type="protein sequence ID" value="AFI70745.1"/>
    <property type="molecule type" value="Genomic_DNA"/>
</dbReference>
<dbReference type="AlphaFoldDB" id="A0A0H3I0M5"/>
<accession>A0A0H3I0M5</accession>
<dbReference type="KEGG" id="bpz:BP1026B_II2536"/>
<protein>
    <submittedName>
        <fullName evidence="2">Uncharacterized protein</fullName>
    </submittedName>
</protein>
<evidence type="ECO:0000256" key="1">
    <source>
        <dbReference type="SAM" id="MobiDB-lite"/>
    </source>
</evidence>
<name>A0A0H3I0M5_BURP2</name>
<dbReference type="Proteomes" id="UP000010087">
    <property type="component" value="Chromosome 2"/>
</dbReference>
<feature type="compositionally biased region" description="Polar residues" evidence="1">
    <location>
        <begin position="152"/>
        <end position="163"/>
    </location>
</feature>
<evidence type="ECO:0000313" key="2">
    <source>
        <dbReference type="EMBL" id="AFI70745.1"/>
    </source>
</evidence>
<organism evidence="2 3">
    <name type="scientific">Burkholderia pseudomallei (strain 1026b)</name>
    <dbReference type="NCBI Taxonomy" id="884204"/>
    <lineage>
        <taxon>Bacteria</taxon>
        <taxon>Pseudomonadati</taxon>
        <taxon>Pseudomonadota</taxon>
        <taxon>Betaproteobacteria</taxon>
        <taxon>Burkholderiales</taxon>
        <taxon>Burkholderiaceae</taxon>
        <taxon>Burkholderia</taxon>
        <taxon>pseudomallei group</taxon>
    </lineage>
</organism>
<sequence>MLRVGLADRWWPARGLTFVRPWRPVQDIAYGWPKGRIAAHVGFDGRLVSRLRPIRSRLPDVVLMGESIRPTDAHACSLGTIAGWIGRILQRLAARLVERVRVISHSWIGLPSGEASVGALTHVTERQPDRGQCRARAFVSGRRPSAARPCSSLHNANTAAHDR</sequence>
<evidence type="ECO:0000313" key="3">
    <source>
        <dbReference type="Proteomes" id="UP000010087"/>
    </source>
</evidence>
<feature type="region of interest" description="Disordered" evidence="1">
    <location>
        <begin position="144"/>
        <end position="163"/>
    </location>
</feature>
<proteinExistence type="predicted"/>
<reference evidence="2 3" key="1">
    <citation type="journal article" date="2012" name="PLoS ONE">
        <title>Evolution of Burkholderia pseudomallei in recurrent melioidosis.</title>
        <authorList>
            <person name="Hayden H.S."/>
            <person name="Lim R."/>
            <person name="Brittnacher M.J."/>
            <person name="Sims E.H."/>
            <person name="Ramage E.R."/>
            <person name="Fong C."/>
            <person name="Wu Z."/>
            <person name="Crist E."/>
            <person name="Chang J."/>
            <person name="Zhou Y."/>
            <person name="Radey M."/>
            <person name="Rohmer L."/>
            <person name="Haugen E."/>
            <person name="Gillett W."/>
            <person name="Wuthiekanun V."/>
            <person name="Peacock S.J."/>
            <person name="Kaul R."/>
            <person name="Miller S.I."/>
            <person name="Manoil C."/>
            <person name="Jacobs M.A."/>
        </authorList>
    </citation>
    <scope>NUCLEOTIDE SEQUENCE [LARGE SCALE GENOMIC DNA]</scope>
    <source>
        <strain evidence="2 3">1026b</strain>
    </source>
</reference>